<dbReference type="Pfam" id="PF02668">
    <property type="entry name" value="TauD"/>
    <property type="match status" value="1"/>
</dbReference>
<dbReference type="Proteomes" id="UP000594262">
    <property type="component" value="Unplaced"/>
</dbReference>
<evidence type="ECO:0000256" key="6">
    <source>
        <dbReference type="SAM" id="SignalP"/>
    </source>
</evidence>
<evidence type="ECO:0000256" key="4">
    <source>
        <dbReference type="ARBA" id="ARBA00023002"/>
    </source>
</evidence>
<dbReference type="GeneID" id="136805361"/>
<dbReference type="EnsemblMetazoa" id="CLYHEMT011526.1">
    <property type="protein sequence ID" value="CLYHEMP011526.1"/>
    <property type="gene ID" value="CLYHEMG011526"/>
</dbReference>
<dbReference type="InterPro" id="IPR051178">
    <property type="entry name" value="TfdA_dioxygenase"/>
</dbReference>
<evidence type="ECO:0000313" key="8">
    <source>
        <dbReference type="EnsemblMetazoa" id="CLYHEMP011526.1"/>
    </source>
</evidence>
<dbReference type="AlphaFoldDB" id="A0A7M5WST9"/>
<dbReference type="OrthoDB" id="6017297at2759"/>
<dbReference type="RefSeq" id="XP_066918049.1">
    <property type="nucleotide sequence ID" value="XM_067061948.1"/>
</dbReference>
<keyword evidence="6" id="KW-0732">Signal</keyword>
<evidence type="ECO:0000259" key="7">
    <source>
        <dbReference type="Pfam" id="PF02668"/>
    </source>
</evidence>
<feature type="signal peptide" evidence="6">
    <location>
        <begin position="1"/>
        <end position="16"/>
    </location>
</feature>
<proteinExistence type="inferred from homology"/>
<name>A0A7M5WST9_9CNID</name>
<dbReference type="PANTHER" id="PTHR43779:SF3">
    <property type="entry name" value="(3R)-3-[(CARBOXYMETHYL)AMINO]FATTY ACID OXYGENASE_DECARBOXYLASE"/>
    <property type="match status" value="1"/>
</dbReference>
<accession>A0A7M5WST9</accession>
<keyword evidence="2" id="KW-0479">Metal-binding</keyword>
<dbReference type="Gene3D" id="3.60.130.10">
    <property type="entry name" value="Clavaminate synthase-like"/>
    <property type="match status" value="1"/>
</dbReference>
<keyword evidence="3" id="KW-0223">Dioxygenase</keyword>
<feature type="domain" description="TauD/TfdA-like" evidence="7">
    <location>
        <begin position="52"/>
        <end position="306"/>
    </location>
</feature>
<keyword evidence="5" id="KW-0408">Iron</keyword>
<evidence type="ECO:0000313" key="9">
    <source>
        <dbReference type="Proteomes" id="UP000594262"/>
    </source>
</evidence>
<organism evidence="8 9">
    <name type="scientific">Clytia hemisphaerica</name>
    <dbReference type="NCBI Taxonomy" id="252671"/>
    <lineage>
        <taxon>Eukaryota</taxon>
        <taxon>Metazoa</taxon>
        <taxon>Cnidaria</taxon>
        <taxon>Hydrozoa</taxon>
        <taxon>Hydroidolina</taxon>
        <taxon>Leptothecata</taxon>
        <taxon>Obeliida</taxon>
        <taxon>Clytiidae</taxon>
        <taxon>Clytia</taxon>
    </lineage>
</organism>
<dbReference type="SUPFAM" id="SSF51197">
    <property type="entry name" value="Clavaminate synthase-like"/>
    <property type="match status" value="1"/>
</dbReference>
<evidence type="ECO:0000256" key="3">
    <source>
        <dbReference type="ARBA" id="ARBA00022964"/>
    </source>
</evidence>
<dbReference type="PANTHER" id="PTHR43779">
    <property type="entry name" value="DIOXYGENASE RV0097-RELATED"/>
    <property type="match status" value="1"/>
</dbReference>
<keyword evidence="9" id="KW-1185">Reference proteome</keyword>
<reference evidence="8" key="1">
    <citation type="submission" date="2021-01" db="UniProtKB">
        <authorList>
            <consortium name="EnsemblMetazoa"/>
        </authorList>
    </citation>
    <scope>IDENTIFICATION</scope>
</reference>
<evidence type="ECO:0000256" key="5">
    <source>
        <dbReference type="ARBA" id="ARBA00023004"/>
    </source>
</evidence>
<comment type="similarity">
    <text evidence="1">Belongs to the TfdA dioxygenase family.</text>
</comment>
<feature type="chain" id="PRO_5029707648" description="TauD/TfdA-like domain-containing protein" evidence="6">
    <location>
        <begin position="17"/>
        <end position="309"/>
    </location>
</feature>
<evidence type="ECO:0000256" key="2">
    <source>
        <dbReference type="ARBA" id="ARBA00022723"/>
    </source>
</evidence>
<protein>
    <recommendedName>
        <fullName evidence="7">TauD/TfdA-like domain-containing protein</fullName>
    </recommendedName>
</protein>
<sequence length="309" mass="35916">MYSELILFALTALVIAQYDQHMHCYNLTSKNINSNSCSNNVGQMGYTLQNMNLVNLTEHDLVIIREELLKHGVILFRNQSMTRKQQIDFTERIGTLIPLPTFLNLKDPEIGFESKILRVTNYDSKGLPKKQKELNGQYWHKDGNYMQNDYIGSMLYADEIDEFNGDSRPTLFLDNCLMDVYPKALLDQVKHLANEINIGTIKDFTVTEDDMKQHPPVFPKVISKHPQNGKDCLYLTEFLTLNGNSTQKEQEIIEQLWDTMIKEAPKYSHHWREGDVVIWDNLAVMHRTGPVTKQSIIGKRMMYRTTYFI</sequence>
<keyword evidence="4" id="KW-0560">Oxidoreductase</keyword>
<dbReference type="GO" id="GO:0051213">
    <property type="term" value="F:dioxygenase activity"/>
    <property type="evidence" value="ECO:0007669"/>
    <property type="project" value="UniProtKB-KW"/>
</dbReference>
<dbReference type="InterPro" id="IPR042098">
    <property type="entry name" value="TauD-like_sf"/>
</dbReference>
<dbReference type="InterPro" id="IPR003819">
    <property type="entry name" value="TauD/TfdA-like"/>
</dbReference>
<dbReference type="GO" id="GO:0046872">
    <property type="term" value="F:metal ion binding"/>
    <property type="evidence" value="ECO:0007669"/>
    <property type="project" value="UniProtKB-KW"/>
</dbReference>
<evidence type="ECO:0000256" key="1">
    <source>
        <dbReference type="ARBA" id="ARBA00005896"/>
    </source>
</evidence>